<dbReference type="EMBL" id="CP028102">
    <property type="protein sequence ID" value="AVQ19384.1"/>
    <property type="molecule type" value="Genomic_DNA"/>
</dbReference>
<evidence type="ECO:0008006" key="3">
    <source>
        <dbReference type="Google" id="ProtNLM"/>
    </source>
</evidence>
<sequence length="265" mass="30698">MAKRYQDKYYTPASVVKAVLKVIEKEIMPLDKFNRIIEPSAGAGAFIKELPKSTISYDIAPEYEGIICADYLKENIPYLENSIVIGNPPFGRSGMLAKEFIKKSMEHSDYVAFILPGDNYNRKSSIPGIKLFKSYMLPEVKYSGVKLKCCFNIYCKGDEEKKKIKDVDIYEFSRNKNTTKKEEEEYLKKDCDYRIISYGTIRLIGKNEKTRVQELKINFKVKRNFKYILEKYIKEKANISVSAANISKQDIVDLIYDNYPELRGN</sequence>
<organism evidence="1 2">
    <name type="scientific">Fusobacterium mortiferum ATCC 9817</name>
    <dbReference type="NCBI Taxonomy" id="469616"/>
    <lineage>
        <taxon>Bacteria</taxon>
        <taxon>Fusobacteriati</taxon>
        <taxon>Fusobacteriota</taxon>
        <taxon>Fusobacteriia</taxon>
        <taxon>Fusobacteriales</taxon>
        <taxon>Fusobacteriaceae</taxon>
        <taxon>Fusobacterium</taxon>
    </lineage>
</organism>
<reference evidence="2" key="1">
    <citation type="journal article" date="2018" name="MSphere">
        <title>Fusobacterium Genomics Using MinION and Illumina Sequencing Enables Genome Completion and Correction.</title>
        <authorList>
            <person name="Todd S.M."/>
            <person name="Settlage R.E."/>
            <person name="Lahmers K.K."/>
            <person name="Slade D.J."/>
        </authorList>
    </citation>
    <scope>NUCLEOTIDE SEQUENCE [LARGE SCALE GENOMIC DNA]</scope>
    <source>
        <strain evidence="2">ATCC 9817</strain>
    </source>
</reference>
<evidence type="ECO:0000313" key="1">
    <source>
        <dbReference type="EMBL" id="AVQ19384.1"/>
    </source>
</evidence>
<dbReference type="SUPFAM" id="SSF53335">
    <property type="entry name" value="S-adenosyl-L-methionine-dependent methyltransferases"/>
    <property type="match status" value="1"/>
</dbReference>
<gene>
    <name evidence="1" type="ORF">C4N19_09890</name>
</gene>
<dbReference type="RefSeq" id="WP_005885357.1">
    <property type="nucleotide sequence ID" value="NZ_CP028102.1"/>
</dbReference>
<dbReference type="InterPro" id="IPR029063">
    <property type="entry name" value="SAM-dependent_MTases_sf"/>
</dbReference>
<evidence type="ECO:0000313" key="2">
    <source>
        <dbReference type="Proteomes" id="UP000240258"/>
    </source>
</evidence>
<keyword evidence="2" id="KW-1185">Reference proteome</keyword>
<dbReference type="GeneID" id="62763842"/>
<name>A0ABM6TY74_FUSMR</name>
<proteinExistence type="predicted"/>
<dbReference type="Proteomes" id="UP000240258">
    <property type="component" value="Chromosome"/>
</dbReference>
<dbReference type="PRINTS" id="PR00507">
    <property type="entry name" value="N12N6MTFRASE"/>
</dbReference>
<accession>A0ABM6TY74</accession>
<dbReference type="Gene3D" id="3.40.50.150">
    <property type="entry name" value="Vaccinia Virus protein VP39"/>
    <property type="match status" value="1"/>
</dbReference>
<protein>
    <recommendedName>
        <fullName evidence="3">DNA methylase adenine-specific domain-containing protein</fullName>
    </recommendedName>
</protein>